<dbReference type="PANTHER" id="PTHR30026:SF20">
    <property type="entry name" value="OUTER MEMBRANE PROTEIN TOLC"/>
    <property type="match status" value="1"/>
</dbReference>
<dbReference type="HOGENOM" id="CLU_012817_10_2_4"/>
<gene>
    <name evidence="9" type="ordered locus">Bcep1808_6077</name>
</gene>
<evidence type="ECO:0000256" key="2">
    <source>
        <dbReference type="ARBA" id="ARBA00022448"/>
    </source>
</evidence>
<evidence type="ECO:0000313" key="9">
    <source>
        <dbReference type="EMBL" id="ABO58999.1"/>
    </source>
</evidence>
<keyword evidence="5 7" id="KW-0472">Membrane</keyword>
<evidence type="ECO:0000256" key="6">
    <source>
        <dbReference type="ARBA" id="ARBA00023237"/>
    </source>
</evidence>
<dbReference type="InterPro" id="IPR003423">
    <property type="entry name" value="OMP_efflux"/>
</dbReference>
<dbReference type="GO" id="GO:1990281">
    <property type="term" value="C:efflux pump complex"/>
    <property type="evidence" value="ECO:0007669"/>
    <property type="project" value="TreeGrafter"/>
</dbReference>
<dbReference type="Gene3D" id="1.20.1600.10">
    <property type="entry name" value="Outer membrane efflux proteins (OEP)"/>
    <property type="match status" value="1"/>
</dbReference>
<feature type="chain" id="PRO_5002671143" description="Protein CyaE" evidence="8">
    <location>
        <begin position="24"/>
        <end position="491"/>
    </location>
</feature>
<dbReference type="KEGG" id="bvi:Bcep1808_6077"/>
<dbReference type="GO" id="GO:0015562">
    <property type="term" value="F:efflux transmembrane transporter activity"/>
    <property type="evidence" value="ECO:0007669"/>
    <property type="project" value="InterPro"/>
</dbReference>
<comment type="similarity">
    <text evidence="1 7">Belongs to the outer membrane factor (OMF) (TC 1.B.17) family.</text>
</comment>
<dbReference type="SUPFAM" id="SSF56954">
    <property type="entry name" value="Outer membrane efflux proteins (OEP)"/>
    <property type="match status" value="1"/>
</dbReference>
<dbReference type="PANTHER" id="PTHR30026">
    <property type="entry name" value="OUTER MEMBRANE PROTEIN TOLC"/>
    <property type="match status" value="1"/>
</dbReference>
<evidence type="ECO:0000256" key="7">
    <source>
        <dbReference type="PIRNR" id="PIRNR001892"/>
    </source>
</evidence>
<keyword evidence="6 7" id="KW-0998">Cell outer membrane</keyword>
<keyword evidence="4" id="KW-0812">Transmembrane</keyword>
<feature type="signal peptide" evidence="8">
    <location>
        <begin position="1"/>
        <end position="23"/>
    </location>
</feature>
<dbReference type="GO" id="GO:0031640">
    <property type="term" value="P:killing of cells of another organism"/>
    <property type="evidence" value="ECO:0007669"/>
    <property type="project" value="UniProtKB-KW"/>
</dbReference>
<keyword evidence="8" id="KW-0732">Signal</keyword>
<keyword evidence="7" id="KW-0204">Cytolysis</keyword>
<comment type="function">
    <text evidence="7">CyaE is necessary for transport of calmodulin-sensitive adenylate cyclase-hemolysin (cyclolysin).</text>
</comment>
<dbReference type="PIRSF" id="PIRSF001892">
    <property type="entry name" value="CyaE"/>
    <property type="match status" value="1"/>
</dbReference>
<dbReference type="eggNOG" id="COG1538">
    <property type="taxonomic scope" value="Bacteria"/>
</dbReference>
<sequence>MSVKQRMIVALAIGMASATTTWAFDPLHTDNVVPTTPAVDLLGAGNGVCTFGELPAPLRLQDAVERALCDHPKTRQAWANVKIQAAAVGVGRAGFLPTINGNWQGTRDIARNHVTGYPQYDSNYGKNLQNASVSLSWVLYDFGGRAAALRNANELLAAAQANQLATLQTVFGNVAKDYYAAQAAQGTLAAAREVEHTAKTSADAATARTDRGVAAISDQLQAQTAYAEAVVSRTKAESDWASAVGTLASDMNLDPATPITLPDVSDGVKPDHEFGNSVAALIEDAQQHYPGVAAAVAQVEAARAKAAQTRAEGLPRLNLVAQYNFNNQPTSLQLGFPVFPATHREWYLGFQVTIPFFEGFARTYQVRQAEAQTELQIDLLAEARQQVGLDVWNAYQSLQSATKNLDNSANLLTLAQHSYEAAQRRYQIGVGSILELLNAQSALANAKRQRIQALTDWRSARLQLASKLGRLGMWSFTERTTPHEASINFPG</sequence>
<dbReference type="AlphaFoldDB" id="A4JRU6"/>
<evidence type="ECO:0000256" key="4">
    <source>
        <dbReference type="ARBA" id="ARBA00022692"/>
    </source>
</evidence>
<evidence type="ECO:0000256" key="5">
    <source>
        <dbReference type="ARBA" id="ARBA00023136"/>
    </source>
</evidence>
<organism evidence="9 10">
    <name type="scientific">Burkholderia vietnamiensis (strain G4 / LMG 22486)</name>
    <name type="common">Burkholderia cepacia (strain R1808)</name>
    <dbReference type="NCBI Taxonomy" id="269482"/>
    <lineage>
        <taxon>Bacteria</taxon>
        <taxon>Pseudomonadati</taxon>
        <taxon>Pseudomonadota</taxon>
        <taxon>Betaproteobacteria</taxon>
        <taxon>Burkholderiales</taxon>
        <taxon>Burkholderiaceae</taxon>
        <taxon>Burkholderia</taxon>
        <taxon>Burkholderia cepacia complex</taxon>
    </lineage>
</organism>
<name>A4JRU6_BURVG</name>
<dbReference type="InterPro" id="IPR051906">
    <property type="entry name" value="TolC-like"/>
</dbReference>
<dbReference type="GO" id="GO:0009279">
    <property type="term" value="C:cell outer membrane"/>
    <property type="evidence" value="ECO:0007669"/>
    <property type="project" value="UniProtKB-SubCell"/>
</dbReference>
<proteinExistence type="inferred from homology"/>
<reference evidence="10" key="1">
    <citation type="submission" date="2007-03" db="EMBL/GenBank/DDBJ databases">
        <title>Complete sequence of chromosome 3 of Burkholderia vietnamiensis G4.</title>
        <authorList>
            <consortium name="US DOE Joint Genome Institute"/>
            <person name="Copeland A."/>
            <person name="Lucas S."/>
            <person name="Lapidus A."/>
            <person name="Barry K."/>
            <person name="Detter J.C."/>
            <person name="Glavina del Rio T."/>
            <person name="Hammon N."/>
            <person name="Israni S."/>
            <person name="Dalin E."/>
            <person name="Tice H."/>
            <person name="Pitluck S."/>
            <person name="Chain P."/>
            <person name="Malfatti S."/>
            <person name="Shin M."/>
            <person name="Vergez L."/>
            <person name="Schmutz J."/>
            <person name="Larimer F."/>
            <person name="Land M."/>
            <person name="Hauser L."/>
            <person name="Kyrpides N."/>
            <person name="Tiedje J."/>
            <person name="Richardson P."/>
        </authorList>
    </citation>
    <scope>NUCLEOTIDE SEQUENCE [LARGE SCALE GENOMIC DNA]</scope>
    <source>
        <strain evidence="10">G4 / LMG 22486</strain>
    </source>
</reference>
<dbReference type="Pfam" id="PF02321">
    <property type="entry name" value="OEP"/>
    <property type="match status" value="2"/>
</dbReference>
<comment type="subcellular location">
    <subcellularLocation>
        <location evidence="7">Cell outer membrane</location>
        <topology evidence="7">Peripheral membrane protein</topology>
    </subcellularLocation>
</comment>
<evidence type="ECO:0000313" key="10">
    <source>
        <dbReference type="Proteomes" id="UP000002287"/>
    </source>
</evidence>
<dbReference type="EMBL" id="CP000616">
    <property type="protein sequence ID" value="ABO58999.1"/>
    <property type="molecule type" value="Genomic_DNA"/>
</dbReference>
<evidence type="ECO:0000256" key="8">
    <source>
        <dbReference type="SAM" id="SignalP"/>
    </source>
</evidence>
<accession>A4JRU6</accession>
<keyword evidence="2 7" id="KW-0813">Transport</keyword>
<keyword evidence="3" id="KW-1134">Transmembrane beta strand</keyword>
<protein>
    <recommendedName>
        <fullName evidence="7">Protein CyaE</fullName>
    </recommendedName>
</protein>
<evidence type="ECO:0000256" key="3">
    <source>
        <dbReference type="ARBA" id="ARBA00022452"/>
    </source>
</evidence>
<dbReference type="InterPro" id="IPR028351">
    <property type="entry name" value="CyaE"/>
</dbReference>
<keyword evidence="7" id="KW-0354">Hemolysis</keyword>
<dbReference type="Proteomes" id="UP000002287">
    <property type="component" value="Chromosome 3"/>
</dbReference>
<evidence type="ECO:0000256" key="1">
    <source>
        <dbReference type="ARBA" id="ARBA00007613"/>
    </source>
</evidence>
<dbReference type="GO" id="GO:0015288">
    <property type="term" value="F:porin activity"/>
    <property type="evidence" value="ECO:0007669"/>
    <property type="project" value="TreeGrafter"/>
</dbReference>